<feature type="domain" description="B30.2/SPRY" evidence="4">
    <location>
        <begin position="1"/>
        <end position="147"/>
    </location>
</feature>
<dbReference type="Gene3D" id="2.60.120.920">
    <property type="match status" value="1"/>
</dbReference>
<dbReference type="PANTHER" id="PTHR25465:SF5">
    <property type="entry name" value="E3 UBIQUITIN_ISG15 LIGASE TRIM25-RELATED"/>
    <property type="match status" value="1"/>
</dbReference>
<dbReference type="Pfam" id="PF00622">
    <property type="entry name" value="SPRY"/>
    <property type="match status" value="1"/>
</dbReference>
<dbReference type="InterPro" id="IPR001870">
    <property type="entry name" value="B30.2/SPRY"/>
</dbReference>
<evidence type="ECO:0000256" key="2">
    <source>
        <dbReference type="ARBA" id="ARBA00022771"/>
    </source>
</evidence>
<organism evidence="5 6">
    <name type="scientific">Channa striata</name>
    <name type="common">Snakehead murrel</name>
    <name type="synonym">Ophicephalus striatus</name>
    <dbReference type="NCBI Taxonomy" id="64152"/>
    <lineage>
        <taxon>Eukaryota</taxon>
        <taxon>Metazoa</taxon>
        <taxon>Chordata</taxon>
        <taxon>Craniata</taxon>
        <taxon>Vertebrata</taxon>
        <taxon>Euteleostomi</taxon>
        <taxon>Actinopterygii</taxon>
        <taxon>Neopterygii</taxon>
        <taxon>Teleostei</taxon>
        <taxon>Neoteleostei</taxon>
        <taxon>Acanthomorphata</taxon>
        <taxon>Anabantaria</taxon>
        <taxon>Anabantiformes</taxon>
        <taxon>Channoidei</taxon>
        <taxon>Channidae</taxon>
        <taxon>Channa</taxon>
    </lineage>
</organism>
<keyword evidence="1" id="KW-0479">Metal-binding</keyword>
<proteinExistence type="predicted"/>
<dbReference type="PANTHER" id="PTHR25465">
    <property type="entry name" value="B-BOX DOMAIN CONTAINING"/>
    <property type="match status" value="1"/>
</dbReference>
<dbReference type="SMART" id="SM00449">
    <property type="entry name" value="SPRY"/>
    <property type="match status" value="1"/>
</dbReference>
<sequence>MSKQQPYSSHPDRFITFTQVLSREGLTGRCYLEVEWKGTGVFVAVTYKNISRSGGESGFGRNDKSWALNCYQKAYYFYYNNVQSLVSGPQSSRVGVYLDHRAGVLSFYSVSETLTLLHRVQTTFTQPLHLGFFVFGYRTTAEICKLK</sequence>
<dbReference type="CDD" id="cd16040">
    <property type="entry name" value="SPRY_PRY_SNTX"/>
    <property type="match status" value="1"/>
</dbReference>
<accession>A0AA88T0F9</accession>
<dbReference type="InterPro" id="IPR013320">
    <property type="entry name" value="ConA-like_dom_sf"/>
</dbReference>
<evidence type="ECO:0000256" key="3">
    <source>
        <dbReference type="ARBA" id="ARBA00022833"/>
    </source>
</evidence>
<dbReference type="PROSITE" id="PS50188">
    <property type="entry name" value="B302_SPRY"/>
    <property type="match status" value="1"/>
</dbReference>
<protein>
    <recommendedName>
        <fullName evidence="4">B30.2/SPRY domain-containing protein</fullName>
    </recommendedName>
</protein>
<gene>
    <name evidence="5" type="ORF">Q5P01_004525</name>
</gene>
<evidence type="ECO:0000313" key="6">
    <source>
        <dbReference type="Proteomes" id="UP001187415"/>
    </source>
</evidence>
<keyword evidence="3" id="KW-0862">Zinc</keyword>
<dbReference type="InterPro" id="IPR051051">
    <property type="entry name" value="E3_ubiq-ligase_TRIM/RNF"/>
</dbReference>
<dbReference type="InterPro" id="IPR003877">
    <property type="entry name" value="SPRY_dom"/>
</dbReference>
<evidence type="ECO:0000259" key="4">
    <source>
        <dbReference type="PROSITE" id="PS50188"/>
    </source>
</evidence>
<dbReference type="AlphaFoldDB" id="A0AA88T0F9"/>
<dbReference type="EMBL" id="JAUPFM010000003">
    <property type="protein sequence ID" value="KAK2855790.1"/>
    <property type="molecule type" value="Genomic_DNA"/>
</dbReference>
<keyword evidence="2" id="KW-0863">Zinc-finger</keyword>
<evidence type="ECO:0000256" key="1">
    <source>
        <dbReference type="ARBA" id="ARBA00022723"/>
    </source>
</evidence>
<keyword evidence="6" id="KW-1185">Reference proteome</keyword>
<dbReference type="GO" id="GO:0008270">
    <property type="term" value="F:zinc ion binding"/>
    <property type="evidence" value="ECO:0007669"/>
    <property type="project" value="UniProtKB-KW"/>
</dbReference>
<dbReference type="InterPro" id="IPR043136">
    <property type="entry name" value="B30.2/SPRY_sf"/>
</dbReference>
<dbReference type="SUPFAM" id="SSF49899">
    <property type="entry name" value="Concanavalin A-like lectins/glucanases"/>
    <property type="match status" value="1"/>
</dbReference>
<evidence type="ECO:0000313" key="5">
    <source>
        <dbReference type="EMBL" id="KAK2855790.1"/>
    </source>
</evidence>
<comment type="caution">
    <text evidence="5">The sequence shown here is derived from an EMBL/GenBank/DDBJ whole genome shotgun (WGS) entry which is preliminary data.</text>
</comment>
<reference evidence="5" key="1">
    <citation type="submission" date="2023-07" db="EMBL/GenBank/DDBJ databases">
        <title>Chromosome-level Genome Assembly of Striped Snakehead (Channa striata).</title>
        <authorList>
            <person name="Liu H."/>
        </authorList>
    </citation>
    <scope>NUCLEOTIDE SEQUENCE</scope>
    <source>
        <strain evidence="5">Gz</strain>
        <tissue evidence="5">Muscle</tissue>
    </source>
</reference>
<dbReference type="Proteomes" id="UP001187415">
    <property type="component" value="Unassembled WGS sequence"/>
</dbReference>
<name>A0AA88T0F9_CHASR</name>